<evidence type="ECO:0000313" key="10">
    <source>
        <dbReference type="EMBL" id="CAH3046548.1"/>
    </source>
</evidence>
<dbReference type="PANTHER" id="PTHR10117:SF54">
    <property type="entry name" value="TRANSIENT RECEPTOR POTENTIAL-GAMMA PROTEIN"/>
    <property type="match status" value="1"/>
</dbReference>
<feature type="non-terminal residue" evidence="10">
    <location>
        <position position="1"/>
    </location>
</feature>
<evidence type="ECO:0000256" key="3">
    <source>
        <dbReference type="ARBA" id="ARBA00022692"/>
    </source>
</evidence>
<dbReference type="InterPro" id="IPR043136">
    <property type="entry name" value="B30.2/SPRY_sf"/>
</dbReference>
<evidence type="ECO:0000313" key="11">
    <source>
        <dbReference type="Proteomes" id="UP001159405"/>
    </source>
</evidence>
<evidence type="ECO:0000256" key="7">
    <source>
        <dbReference type="ARBA" id="ARBA00023303"/>
    </source>
</evidence>
<feature type="transmembrane region" description="Helical" evidence="8">
    <location>
        <begin position="369"/>
        <end position="391"/>
    </location>
</feature>
<sequence length="775" mass="89423">SYLPAIQERKREKLLLQTVQEKRYHKVHGKVTAKALMDYGDNPLLLAIRVAEELHSRADKNKLDKDDFIKLASRVEEFTLRFLDPLKYEEKERQDFFSNPETDFIVGTALRLKQKKFFDHPVIIDFLTERWYGGYENRKLSRLWWLLLTVWCLFDIVLFPLIFLLTRFVVVVVLFSLIVFSLNTAHTGIHEKYRTYFKIPYFIFVRDTISYLALLALHLAICLEPSQLSFSGLEWTILCFIVGRLLNEIRQIKDILKEKRDFAEKQRGNTRFLFKAAGIGVLKKYIRDRWNIFDLFIIIVFMCAILPLRILTWVESDSITNNRALVMAGYLYGFNTMLLTFRAFGSVLETCQGVGTIQIALTYIVRDGVVVVLHVLLITVAFASTITKVFVAEKSMVKQGSIGRQPWWKITTHLTWSLLDLSEELTPLKSADYLSETLAHLLYAGYLVLALILLINMLIALLSNTYQRVQDNSRNEWVFQKAITVQTYRNYSPIPVPLNIVPALGEWIYGYCERKAGERPQSFKPQKPQPKLDVTYLLDRYRLKYGDSFPPTNILEQVLDDVENTEGMVNQVLYKSFTKKQVSNKALGWRKGTVGYHTDDRKIFDAQNNPVGKKTIGSTAARRGDVIRCTVMFEHKLHVDGQTRVPVIFSVNGSRIVPKDGKPSYIEYSMDRPLYPYLAFHYENSVLAKMCAREDIDFHGQELTSHITEVESELQMKLECVERNLETKLECVQSKLDALLEKLVQLQYSTKNSRNVVVVVEEESNGNVMVAAVVG</sequence>
<evidence type="ECO:0000256" key="2">
    <source>
        <dbReference type="ARBA" id="ARBA00022448"/>
    </source>
</evidence>
<dbReference type="InterPro" id="IPR002153">
    <property type="entry name" value="TRPC_channel"/>
</dbReference>
<keyword evidence="6 8" id="KW-0472">Membrane</keyword>
<keyword evidence="2" id="KW-0813">Transport</keyword>
<feature type="transmembrane region" description="Helical" evidence="8">
    <location>
        <begin position="227"/>
        <end position="247"/>
    </location>
</feature>
<comment type="subcellular location">
    <subcellularLocation>
        <location evidence="1">Membrane</location>
        <topology evidence="1">Multi-pass membrane protein</topology>
    </subcellularLocation>
</comment>
<dbReference type="Pfam" id="PF00520">
    <property type="entry name" value="Ion_trans"/>
    <property type="match status" value="1"/>
</dbReference>
<keyword evidence="4 8" id="KW-1133">Transmembrane helix</keyword>
<dbReference type="Proteomes" id="UP001159405">
    <property type="component" value="Unassembled WGS sequence"/>
</dbReference>
<name>A0ABN8NA68_9CNID</name>
<proteinExistence type="predicted"/>
<keyword evidence="7" id="KW-0407">Ion channel</keyword>
<reference evidence="10 11" key="1">
    <citation type="submission" date="2022-05" db="EMBL/GenBank/DDBJ databases">
        <authorList>
            <consortium name="Genoscope - CEA"/>
            <person name="William W."/>
        </authorList>
    </citation>
    <scope>NUCLEOTIDE SEQUENCE [LARGE SCALE GENOMIC DNA]</scope>
</reference>
<keyword evidence="5" id="KW-0406">Ion transport</keyword>
<feature type="transmembrane region" description="Helical" evidence="8">
    <location>
        <begin position="441"/>
        <end position="462"/>
    </location>
</feature>
<feature type="transmembrane region" description="Helical" evidence="8">
    <location>
        <begin position="330"/>
        <end position="348"/>
    </location>
</feature>
<keyword evidence="11" id="KW-1185">Reference proteome</keyword>
<evidence type="ECO:0000259" key="9">
    <source>
        <dbReference type="Pfam" id="PF00520"/>
    </source>
</evidence>
<feature type="transmembrane region" description="Helical" evidence="8">
    <location>
        <begin position="143"/>
        <end position="162"/>
    </location>
</feature>
<organism evidence="10 11">
    <name type="scientific">Porites lobata</name>
    <dbReference type="NCBI Taxonomy" id="104759"/>
    <lineage>
        <taxon>Eukaryota</taxon>
        <taxon>Metazoa</taxon>
        <taxon>Cnidaria</taxon>
        <taxon>Anthozoa</taxon>
        <taxon>Hexacorallia</taxon>
        <taxon>Scleractinia</taxon>
        <taxon>Fungiina</taxon>
        <taxon>Poritidae</taxon>
        <taxon>Porites</taxon>
    </lineage>
</organism>
<evidence type="ECO:0000256" key="8">
    <source>
        <dbReference type="SAM" id="Phobius"/>
    </source>
</evidence>
<gene>
    <name evidence="10" type="ORF">PLOB_00008154</name>
</gene>
<feature type="domain" description="Ion transport" evidence="9">
    <location>
        <begin position="274"/>
        <end position="473"/>
    </location>
</feature>
<evidence type="ECO:0000256" key="4">
    <source>
        <dbReference type="ARBA" id="ARBA00022989"/>
    </source>
</evidence>
<dbReference type="PANTHER" id="PTHR10117">
    <property type="entry name" value="TRANSIENT RECEPTOR POTENTIAL CHANNEL"/>
    <property type="match status" value="1"/>
</dbReference>
<dbReference type="Gene3D" id="2.60.120.920">
    <property type="match status" value="1"/>
</dbReference>
<evidence type="ECO:0000256" key="1">
    <source>
        <dbReference type="ARBA" id="ARBA00004141"/>
    </source>
</evidence>
<dbReference type="EMBL" id="CALNXK010000014">
    <property type="protein sequence ID" value="CAH3046548.1"/>
    <property type="molecule type" value="Genomic_DNA"/>
</dbReference>
<feature type="transmembrane region" description="Helical" evidence="8">
    <location>
        <begin position="292"/>
        <end position="310"/>
    </location>
</feature>
<accession>A0ABN8NA68</accession>
<protein>
    <recommendedName>
        <fullName evidence="9">Ion transport domain-containing protein</fullName>
    </recommendedName>
</protein>
<evidence type="ECO:0000256" key="6">
    <source>
        <dbReference type="ARBA" id="ARBA00023136"/>
    </source>
</evidence>
<evidence type="ECO:0000256" key="5">
    <source>
        <dbReference type="ARBA" id="ARBA00023065"/>
    </source>
</evidence>
<dbReference type="PRINTS" id="PR01097">
    <property type="entry name" value="TRNSRECEPTRP"/>
</dbReference>
<feature type="transmembrane region" description="Helical" evidence="8">
    <location>
        <begin position="201"/>
        <end position="221"/>
    </location>
</feature>
<dbReference type="InterPro" id="IPR005821">
    <property type="entry name" value="Ion_trans_dom"/>
</dbReference>
<feature type="transmembrane region" description="Helical" evidence="8">
    <location>
        <begin position="168"/>
        <end position="189"/>
    </location>
</feature>
<comment type="caution">
    <text evidence="10">The sequence shown here is derived from an EMBL/GenBank/DDBJ whole genome shotgun (WGS) entry which is preliminary data.</text>
</comment>
<keyword evidence="3 8" id="KW-0812">Transmembrane</keyword>